<dbReference type="InterPro" id="IPR014942">
    <property type="entry name" value="AbiEii"/>
</dbReference>
<dbReference type="Proteomes" id="UP000241762">
    <property type="component" value="Chromosome"/>
</dbReference>
<dbReference type="AlphaFoldDB" id="A0A2P1P9K6"/>
<dbReference type="Pfam" id="PF08843">
    <property type="entry name" value="AbiEii"/>
    <property type="match status" value="1"/>
</dbReference>
<reference evidence="1 2" key="1">
    <citation type="submission" date="2018-03" db="EMBL/GenBank/DDBJ databases">
        <title>A gene transfer event suggests a long-term partnership between eustigmatophyte algae and a novel lineage of endosymbiotic bacteria.</title>
        <authorList>
            <person name="Yurchenko T."/>
            <person name="Sevcikova T."/>
            <person name="Pribyl P."/>
            <person name="El Karkouri K."/>
            <person name="Klimes V."/>
            <person name="Amaral R."/>
            <person name="Zbrankova V."/>
            <person name="Kim E."/>
            <person name="Raoult D."/>
            <person name="Santos L.M.A."/>
            <person name="Elias M."/>
        </authorList>
    </citation>
    <scope>NUCLEOTIDE SEQUENCE [LARGE SCALE GENOMIC DNA]</scope>
    <source>
        <strain evidence="1">CCALA 838</strain>
    </source>
</reference>
<dbReference type="KEGG" id="ptc:phytr_10020"/>
<dbReference type="Gene3D" id="3.10.450.620">
    <property type="entry name" value="JHP933, nucleotidyltransferase-like core domain"/>
    <property type="match status" value="1"/>
</dbReference>
<dbReference type="EMBL" id="CP027845">
    <property type="protein sequence ID" value="AVP87930.1"/>
    <property type="molecule type" value="Genomic_DNA"/>
</dbReference>
<organism evidence="1 2">
    <name type="scientific">Candidatus Phycorickettsia trachydisci</name>
    <dbReference type="NCBI Taxonomy" id="2115978"/>
    <lineage>
        <taxon>Bacteria</taxon>
        <taxon>Pseudomonadati</taxon>
        <taxon>Pseudomonadota</taxon>
        <taxon>Alphaproteobacteria</taxon>
        <taxon>Rickettsiales</taxon>
        <taxon>Rickettsiaceae</taxon>
        <taxon>Candidatus Phycorickettsia</taxon>
    </lineage>
</organism>
<keyword evidence="2" id="KW-1185">Reference proteome</keyword>
<name>A0A2P1P9K6_9RICK</name>
<evidence type="ECO:0000313" key="2">
    <source>
        <dbReference type="Proteomes" id="UP000241762"/>
    </source>
</evidence>
<evidence type="ECO:0008006" key="3">
    <source>
        <dbReference type="Google" id="ProtNLM"/>
    </source>
</evidence>
<accession>A0A2P1P9K6</accession>
<protein>
    <recommendedName>
        <fullName evidence="3">Nucleotidyl transferase AbiEii/AbiGii toxin family protein</fullName>
    </recommendedName>
</protein>
<dbReference type="OrthoDB" id="1550603at2"/>
<dbReference type="RefSeq" id="WP_106874766.1">
    <property type="nucleotide sequence ID" value="NZ_CP027845.1"/>
</dbReference>
<proteinExistence type="predicted"/>
<sequence length="260" mass="30633">MISEDFIKNWLVNTNWQTDNQAEQDLIISRALVCLYNDNDIRNNLVFRGGTALNKLFLKPPARYSEDIDFVQLKPGPIGLIIDKIRALLNPWLSSMKWKITERGAKLIYPYQSVDGSIAKLKIEINTTEHFQVLPLQFEPFSFKSNWFEGACEIITYQLVELMATKLRALYQRRKGRDLFDIWYVFKDNLVDIGQVLDIFQRYCFKDGIIISKELFLKNMELKKLNEDFRVDMKTLLPLNIKWDFEVSFNFVINKIIDNI</sequence>
<gene>
    <name evidence="1" type="ORF">phytr_10020</name>
</gene>
<evidence type="ECO:0000313" key="1">
    <source>
        <dbReference type="EMBL" id="AVP87930.1"/>
    </source>
</evidence>